<dbReference type="GO" id="GO:0006952">
    <property type="term" value="P:defense response"/>
    <property type="evidence" value="ECO:0007669"/>
    <property type="project" value="UniProtKB-KW"/>
</dbReference>
<dbReference type="CDD" id="cd14798">
    <property type="entry name" value="RX-CC_like"/>
    <property type="match status" value="1"/>
</dbReference>
<keyword evidence="12" id="KW-0611">Plant defense</keyword>
<evidence type="ECO:0000256" key="2">
    <source>
        <dbReference type="ARBA" id="ARBA00009592"/>
    </source>
</evidence>
<keyword evidence="6" id="KW-0433">Leucine-rich repeat</keyword>
<dbReference type="InterPro" id="IPR038005">
    <property type="entry name" value="RX-like_CC"/>
</dbReference>
<dbReference type="PRINTS" id="PR00364">
    <property type="entry name" value="DISEASERSIST"/>
</dbReference>
<name>A0A8X7TZX3_BRACI</name>
<dbReference type="InterPro" id="IPR051420">
    <property type="entry name" value="Ser_Thr_Kinases_DiverseReg"/>
</dbReference>
<comment type="similarity">
    <text evidence="2">Belongs to the RLP family.</text>
</comment>
<evidence type="ECO:0000256" key="3">
    <source>
        <dbReference type="ARBA" id="ARBA00012513"/>
    </source>
</evidence>
<evidence type="ECO:0000256" key="18">
    <source>
        <dbReference type="ARBA" id="ARBA00048679"/>
    </source>
</evidence>
<dbReference type="GO" id="GO:0043531">
    <property type="term" value="F:ADP binding"/>
    <property type="evidence" value="ECO:0007669"/>
    <property type="project" value="InterPro"/>
</dbReference>
<keyword evidence="14 21" id="KW-1133">Transmembrane helix</keyword>
<evidence type="ECO:0000256" key="16">
    <source>
        <dbReference type="ARBA" id="ARBA00023180"/>
    </source>
</evidence>
<dbReference type="GO" id="GO:0051707">
    <property type="term" value="P:response to other organism"/>
    <property type="evidence" value="ECO:0007669"/>
    <property type="project" value="UniProtKB-ARBA"/>
</dbReference>
<keyword evidence="13 19" id="KW-0067">ATP-binding</keyword>
<reference evidence="23 24" key="1">
    <citation type="submission" date="2020-02" db="EMBL/GenBank/DDBJ databases">
        <authorList>
            <person name="Ma Q."/>
            <person name="Huang Y."/>
            <person name="Song X."/>
            <person name="Pei D."/>
        </authorList>
    </citation>
    <scope>NUCLEOTIDE SEQUENCE [LARGE SCALE GENOMIC DNA]</scope>
    <source>
        <strain evidence="23">Sxm20200214</strain>
        <tissue evidence="23">Leaf</tissue>
    </source>
</reference>
<dbReference type="Pfam" id="PF23559">
    <property type="entry name" value="WHD_DRP"/>
    <property type="match status" value="1"/>
</dbReference>
<evidence type="ECO:0000256" key="5">
    <source>
        <dbReference type="ARBA" id="ARBA00022527"/>
    </source>
</evidence>
<dbReference type="PROSITE" id="PS00107">
    <property type="entry name" value="PROTEIN_KINASE_ATP"/>
    <property type="match status" value="2"/>
</dbReference>
<comment type="subcellular location">
    <subcellularLocation>
        <location evidence="1">Cell membrane</location>
        <topology evidence="1">Single-pass type I membrane protein</topology>
    </subcellularLocation>
</comment>
<evidence type="ECO:0000256" key="12">
    <source>
        <dbReference type="ARBA" id="ARBA00022821"/>
    </source>
</evidence>
<dbReference type="InterPro" id="IPR042197">
    <property type="entry name" value="Apaf_helical"/>
</dbReference>
<evidence type="ECO:0000259" key="22">
    <source>
        <dbReference type="PROSITE" id="PS50011"/>
    </source>
</evidence>
<dbReference type="FunFam" id="3.80.10.10:FF:000270">
    <property type="entry name" value="Putative LRR receptor-like serine/threonine-protein kinase"/>
    <property type="match status" value="1"/>
</dbReference>
<evidence type="ECO:0000256" key="17">
    <source>
        <dbReference type="ARBA" id="ARBA00047899"/>
    </source>
</evidence>
<dbReference type="SUPFAM" id="SSF56112">
    <property type="entry name" value="Protein kinase-like (PK-like)"/>
    <property type="match status" value="2"/>
</dbReference>
<comment type="catalytic activity">
    <reaction evidence="18">
        <text>L-seryl-[protein] + ATP = O-phospho-L-seryl-[protein] + ADP + H(+)</text>
        <dbReference type="Rhea" id="RHEA:17989"/>
        <dbReference type="Rhea" id="RHEA-COMP:9863"/>
        <dbReference type="Rhea" id="RHEA-COMP:11604"/>
        <dbReference type="ChEBI" id="CHEBI:15378"/>
        <dbReference type="ChEBI" id="CHEBI:29999"/>
        <dbReference type="ChEBI" id="CHEBI:30616"/>
        <dbReference type="ChEBI" id="CHEBI:83421"/>
        <dbReference type="ChEBI" id="CHEBI:456216"/>
        <dbReference type="EC" id="2.7.11.1"/>
    </reaction>
</comment>
<keyword evidence="5" id="KW-0723">Serine/threonine-protein kinase</keyword>
<dbReference type="InterPro" id="IPR041118">
    <property type="entry name" value="Rx_N"/>
</dbReference>
<comment type="caution">
    <text evidence="23">The sequence shown here is derived from an EMBL/GenBank/DDBJ whole genome shotgun (WGS) entry which is preliminary data.</text>
</comment>
<dbReference type="Pfam" id="PF23598">
    <property type="entry name" value="LRR_14"/>
    <property type="match status" value="1"/>
</dbReference>
<keyword evidence="11" id="KW-0418">Kinase</keyword>
<keyword evidence="7" id="KW-0808">Transferase</keyword>
<feature type="binding site" evidence="19">
    <location>
        <position position="311"/>
    </location>
    <ligand>
        <name>ATP</name>
        <dbReference type="ChEBI" id="CHEBI:30616"/>
    </ligand>
</feature>
<feature type="transmembrane region" description="Helical" evidence="21">
    <location>
        <begin position="221"/>
        <end position="242"/>
    </location>
</feature>
<dbReference type="FunFam" id="3.40.50.300:FF:001091">
    <property type="entry name" value="Probable disease resistance protein At1g61300"/>
    <property type="match status" value="1"/>
</dbReference>
<protein>
    <recommendedName>
        <fullName evidence="3">non-specific serine/threonine protein kinase</fullName>
        <ecNumber evidence="3">2.7.11.1</ecNumber>
    </recommendedName>
</protein>
<evidence type="ECO:0000256" key="20">
    <source>
        <dbReference type="SAM" id="MobiDB-lite"/>
    </source>
</evidence>
<keyword evidence="8 21" id="KW-0812">Transmembrane</keyword>
<dbReference type="InterPro" id="IPR058922">
    <property type="entry name" value="WHD_DRP"/>
</dbReference>
<dbReference type="Gene3D" id="3.80.10.10">
    <property type="entry name" value="Ribonuclease Inhibitor"/>
    <property type="match status" value="2"/>
</dbReference>
<sequence length="1647" mass="187426">MESFKGVAVAQSFNEDAAPKSFAGDASTERFTGDAEVLDVSSNAFTGKLPDGLGQLVSLNRLILSENFFTGRIPKSLGQCTTLQLLDLSSNNISGTIPEEIFDIENLDIALNLSWNSLDGFIPARISALNRLSVLDISHNMLSGDLFALSGLKNLVSLNISHNRFSGYLPDSKVFRQMIQEEMEGNNGLCSKGIRSCFVSNDTRLNTHPGEDFVHSQGLKIAIGLLISLTIILAVLGVLAVLRARQMIQDDNDSEKGDNLWTWQFTPFQKLNFTVEHVLKCLVESNVIGKGCSGVVYRAEMPNQEVIAVKKLWPVTSTVTTLNEKSKTSGGRDSFAAEVKTLEYGYSLKIREKSDVYSYGVVVLEVLTGKQPIDPTIQDGLHIVDWVKKIRDIQVIDQGLLARPDLRYVKKERSQRKVLRIMVAREAVTTMEENEEMTLHLPLLCSKRLTVLGVLAVLRARQMIQDDNDSEKGDNLWTWQFTPFQKLNFTVEHVLKCLVESNVIGKGCSGVVYRAEMPNQEVIAVKKLWPVTSTVTTLNEKSKTSGGRDSFAAEVKTLEYGYSLKIREKSDVYSYGVVVLEVLTGKQPIDPTIQDGLHIVDWVKKIRDIQVIDQGLLARPDLRYVKKEESTKGVEDNGCSGSCNNNGGERRDDSSPSSVVQQTAKYMRNSTTSFSASSLMYSSSTTTSCNARPNLKEMNKSDCKVDLLFHCNSYLFFQRTSLKGKSDRSELQSCFIKVMAEVVVSAMVEGVVSFGVEKLWDLLSRESERLQGVHEHVAGLKRRMRTLQSLLKDADAKKHENEVVRNFLEDVKDIVYDAEDIIESFLLKESSGNEKGIKRRVKRLSCFLVNRRNLSIGIEGITRRMSEVVADMQSFGIKEIMNDGRSLSLKERQRVQREIRQTFPKGSEKGLVGVEESVEELVGHLVENDNIQVVSISGMGGIGKTTLARQVFHHDIVRRHFDGFAWVCVSKEFRRKDIWQKILQDLKLHDENIKQMDENKLQAELFLLLGTSRHLIVIDDVWKNEDWDRIKDVFPQERGWKMILTSRDEGVGLHADPTCFAFTPKILTPEESWELCEQIALSRRDKTEFSVDKELEAMGKKMVTYCGGLPLAVKVLGGLLANKKYTVEEWKRVYDNIQTQIIRSDDNKQDSVYRVLYLSYEDLPMHLKHCFLCLAYFPEDYKIRVNRLYYLWAAEGIITSSCDEPTIQESGEEYLEELVRRNMVIVEKNIRSWGWDYCQMHDMMRGVCLHEAKKENFLQVIKAPTTSTSTVNAHTRRSRRLVVHGGNALNMLGCKSNKKARSVLGFEPDSNMWKQSAQGFQNLQLLRVLDLSEAKFGGRIPSSIGKLIHLRFLSLYMTNRSHLPSSLRNLKLLLYLNIFSVGSVHVPNILKKMVELRYLWLPHSMDDKTKLELSNLVNLEFLWGFNSENCSITDLRGMTRLRTLVVLEGKYTSEILASSLRELRNLERFHLSTNIQSDEAYEVDFIWNFIHLRDLGMSMLMPRLPEHSRFPPNLARISLRECRMEEDPLPILEKLLHLQSVELSYSAFVGRKMVCSKGGFPQLRELILMFLKELEEWEIEEGSMPCLRTLYIQRCNKLKEIPEGLKYIISLKELKISGMKNEWKEKLESGGESYYKVQHIPSVQFNY</sequence>
<dbReference type="SUPFAM" id="SSF52058">
    <property type="entry name" value="L domain-like"/>
    <property type="match status" value="2"/>
</dbReference>
<keyword evidence="4" id="KW-1003">Cell membrane</keyword>
<keyword evidence="10 19" id="KW-0547">Nucleotide-binding</keyword>
<feature type="domain" description="Protein kinase" evidence="22">
    <location>
        <begin position="282"/>
        <end position="717"/>
    </location>
</feature>
<dbReference type="GO" id="GO:0004674">
    <property type="term" value="F:protein serine/threonine kinase activity"/>
    <property type="evidence" value="ECO:0007669"/>
    <property type="project" value="UniProtKB-KW"/>
</dbReference>
<dbReference type="InterPro" id="IPR055414">
    <property type="entry name" value="LRR_R13L4/SHOC2-like"/>
</dbReference>
<evidence type="ECO:0000256" key="13">
    <source>
        <dbReference type="ARBA" id="ARBA00022840"/>
    </source>
</evidence>
<feature type="binding site" evidence="19">
    <location>
        <position position="527"/>
    </location>
    <ligand>
        <name>ATP</name>
        <dbReference type="ChEBI" id="CHEBI:30616"/>
    </ligand>
</feature>
<dbReference type="PROSITE" id="PS50011">
    <property type="entry name" value="PROTEIN_KINASE_DOM"/>
    <property type="match status" value="1"/>
</dbReference>
<dbReference type="InterPro" id="IPR036388">
    <property type="entry name" value="WH-like_DNA-bd_sf"/>
</dbReference>
<dbReference type="InterPro" id="IPR027417">
    <property type="entry name" value="P-loop_NTPase"/>
</dbReference>
<evidence type="ECO:0000256" key="9">
    <source>
        <dbReference type="ARBA" id="ARBA00022737"/>
    </source>
</evidence>
<dbReference type="EMBL" id="JAAMPC010000014">
    <property type="protein sequence ID" value="KAG2261135.1"/>
    <property type="molecule type" value="Genomic_DNA"/>
</dbReference>
<dbReference type="Gene3D" id="1.10.510.10">
    <property type="entry name" value="Transferase(Phosphotransferase) domain 1"/>
    <property type="match status" value="2"/>
</dbReference>
<dbReference type="FunFam" id="3.80.10.10:FF:000356">
    <property type="entry name" value="LRR receptor-like serine/threonine-protein kinase"/>
    <property type="match status" value="1"/>
</dbReference>
<dbReference type="GO" id="GO:0005524">
    <property type="term" value="F:ATP binding"/>
    <property type="evidence" value="ECO:0007669"/>
    <property type="project" value="UniProtKB-UniRule"/>
</dbReference>
<dbReference type="OrthoDB" id="646178at2759"/>
<evidence type="ECO:0000256" key="10">
    <source>
        <dbReference type="ARBA" id="ARBA00022741"/>
    </source>
</evidence>
<accession>A0A8X7TZX3</accession>
<evidence type="ECO:0000313" key="23">
    <source>
        <dbReference type="EMBL" id="KAG2261135.1"/>
    </source>
</evidence>
<keyword evidence="16" id="KW-0325">Glycoprotein</keyword>
<dbReference type="FunFam" id="1.10.10.10:FF:000322">
    <property type="entry name" value="Probable disease resistance protein At1g63360"/>
    <property type="match status" value="1"/>
</dbReference>
<comment type="catalytic activity">
    <reaction evidence="17">
        <text>L-threonyl-[protein] + ATP = O-phospho-L-threonyl-[protein] + ADP + H(+)</text>
        <dbReference type="Rhea" id="RHEA:46608"/>
        <dbReference type="Rhea" id="RHEA-COMP:11060"/>
        <dbReference type="Rhea" id="RHEA-COMP:11605"/>
        <dbReference type="ChEBI" id="CHEBI:15378"/>
        <dbReference type="ChEBI" id="CHEBI:30013"/>
        <dbReference type="ChEBI" id="CHEBI:30616"/>
        <dbReference type="ChEBI" id="CHEBI:61977"/>
        <dbReference type="ChEBI" id="CHEBI:456216"/>
        <dbReference type="EC" id="2.7.11.1"/>
    </reaction>
</comment>
<dbReference type="Proteomes" id="UP000886595">
    <property type="component" value="Unassembled WGS sequence"/>
</dbReference>
<keyword evidence="9" id="KW-0677">Repeat</keyword>
<dbReference type="InterPro" id="IPR001611">
    <property type="entry name" value="Leu-rich_rpt"/>
</dbReference>
<dbReference type="InterPro" id="IPR000719">
    <property type="entry name" value="Prot_kinase_dom"/>
</dbReference>
<dbReference type="InterPro" id="IPR011009">
    <property type="entry name" value="Kinase-like_dom_sf"/>
</dbReference>
<keyword evidence="15 21" id="KW-0472">Membrane</keyword>
<gene>
    <name evidence="23" type="ORF">Bca52824_068214</name>
</gene>
<dbReference type="FunFam" id="1.10.8.430:FF:000003">
    <property type="entry name" value="Probable disease resistance protein At5g66910"/>
    <property type="match status" value="1"/>
</dbReference>
<evidence type="ECO:0000256" key="8">
    <source>
        <dbReference type="ARBA" id="ARBA00022692"/>
    </source>
</evidence>
<evidence type="ECO:0000256" key="6">
    <source>
        <dbReference type="ARBA" id="ARBA00022614"/>
    </source>
</evidence>
<dbReference type="InterPro" id="IPR017441">
    <property type="entry name" value="Protein_kinase_ATP_BS"/>
</dbReference>
<feature type="compositionally biased region" description="Low complexity" evidence="20">
    <location>
        <begin position="637"/>
        <end position="647"/>
    </location>
</feature>
<evidence type="ECO:0000256" key="4">
    <source>
        <dbReference type="ARBA" id="ARBA00022475"/>
    </source>
</evidence>
<dbReference type="Pfam" id="PF00560">
    <property type="entry name" value="LRR_1"/>
    <property type="match status" value="2"/>
</dbReference>
<organism evidence="23 24">
    <name type="scientific">Brassica carinata</name>
    <name type="common">Ethiopian mustard</name>
    <name type="synonym">Abyssinian cabbage</name>
    <dbReference type="NCBI Taxonomy" id="52824"/>
    <lineage>
        <taxon>Eukaryota</taxon>
        <taxon>Viridiplantae</taxon>
        <taxon>Streptophyta</taxon>
        <taxon>Embryophyta</taxon>
        <taxon>Tracheophyta</taxon>
        <taxon>Spermatophyta</taxon>
        <taxon>Magnoliopsida</taxon>
        <taxon>eudicotyledons</taxon>
        <taxon>Gunneridae</taxon>
        <taxon>Pentapetalae</taxon>
        <taxon>rosids</taxon>
        <taxon>malvids</taxon>
        <taxon>Brassicales</taxon>
        <taxon>Brassicaceae</taxon>
        <taxon>Brassiceae</taxon>
        <taxon>Brassica</taxon>
    </lineage>
</organism>
<dbReference type="PANTHER" id="PTHR48005:SF13">
    <property type="entry name" value="SERINE_THREONINE-PROTEIN KINASE DDB_G0278509-RELATED"/>
    <property type="match status" value="1"/>
</dbReference>
<dbReference type="InterPro" id="IPR002182">
    <property type="entry name" value="NB-ARC"/>
</dbReference>
<dbReference type="Gene3D" id="1.10.10.10">
    <property type="entry name" value="Winged helix-like DNA-binding domain superfamily/Winged helix DNA-binding domain"/>
    <property type="match status" value="1"/>
</dbReference>
<dbReference type="PANTHER" id="PTHR48005">
    <property type="entry name" value="LEUCINE RICH REPEAT KINASE 2"/>
    <property type="match status" value="1"/>
</dbReference>
<evidence type="ECO:0000256" key="21">
    <source>
        <dbReference type="SAM" id="Phobius"/>
    </source>
</evidence>
<evidence type="ECO:0000256" key="15">
    <source>
        <dbReference type="ARBA" id="ARBA00023136"/>
    </source>
</evidence>
<dbReference type="Gene3D" id="3.40.50.300">
    <property type="entry name" value="P-loop containing nucleotide triphosphate hydrolases"/>
    <property type="match status" value="1"/>
</dbReference>
<dbReference type="Gene3D" id="3.30.200.20">
    <property type="entry name" value="Phosphorylase Kinase, domain 1"/>
    <property type="match status" value="2"/>
</dbReference>
<evidence type="ECO:0000313" key="24">
    <source>
        <dbReference type="Proteomes" id="UP000886595"/>
    </source>
</evidence>
<evidence type="ECO:0000256" key="1">
    <source>
        <dbReference type="ARBA" id="ARBA00004251"/>
    </source>
</evidence>
<evidence type="ECO:0000256" key="11">
    <source>
        <dbReference type="ARBA" id="ARBA00022777"/>
    </source>
</evidence>
<evidence type="ECO:0000256" key="7">
    <source>
        <dbReference type="ARBA" id="ARBA00022679"/>
    </source>
</evidence>
<dbReference type="EC" id="2.7.11.1" evidence="3"/>
<proteinExistence type="inferred from homology"/>
<feature type="region of interest" description="Disordered" evidence="20">
    <location>
        <begin position="632"/>
        <end position="662"/>
    </location>
</feature>
<dbReference type="Gene3D" id="1.10.8.430">
    <property type="entry name" value="Helical domain of apoptotic protease-activating factors"/>
    <property type="match status" value="1"/>
</dbReference>
<dbReference type="SUPFAM" id="SSF52540">
    <property type="entry name" value="P-loop containing nucleoside triphosphate hydrolases"/>
    <property type="match status" value="1"/>
</dbReference>
<dbReference type="Pfam" id="PF00931">
    <property type="entry name" value="NB-ARC"/>
    <property type="match status" value="1"/>
</dbReference>
<dbReference type="Pfam" id="PF18052">
    <property type="entry name" value="Rx_N"/>
    <property type="match status" value="1"/>
</dbReference>
<dbReference type="Gene3D" id="1.20.5.4130">
    <property type="match status" value="1"/>
</dbReference>
<evidence type="ECO:0000256" key="14">
    <source>
        <dbReference type="ARBA" id="ARBA00022989"/>
    </source>
</evidence>
<evidence type="ECO:0000256" key="19">
    <source>
        <dbReference type="PROSITE-ProRule" id="PRU10141"/>
    </source>
</evidence>
<keyword evidence="24" id="KW-1185">Reference proteome</keyword>
<dbReference type="InterPro" id="IPR032675">
    <property type="entry name" value="LRR_dom_sf"/>
</dbReference>
<dbReference type="GO" id="GO:0005886">
    <property type="term" value="C:plasma membrane"/>
    <property type="evidence" value="ECO:0007669"/>
    <property type="project" value="UniProtKB-SubCell"/>
</dbReference>